<accession>A0A0A8XZ42</accession>
<protein>
    <submittedName>
        <fullName evidence="1">Uncharacterized protein</fullName>
    </submittedName>
</protein>
<sequence length="46" mass="5296">MYPKDKVEGTKGCTINTHGGTRKLLQTQFSVQQKRKFKILITEKKS</sequence>
<reference evidence="1" key="1">
    <citation type="submission" date="2014-09" db="EMBL/GenBank/DDBJ databases">
        <authorList>
            <person name="Magalhaes I.L.F."/>
            <person name="Oliveira U."/>
            <person name="Santos F.R."/>
            <person name="Vidigal T.H.D.A."/>
            <person name="Brescovit A.D."/>
            <person name="Santos A.J."/>
        </authorList>
    </citation>
    <scope>NUCLEOTIDE SEQUENCE</scope>
    <source>
        <tissue evidence="1">Shoot tissue taken approximately 20 cm above the soil surface</tissue>
    </source>
</reference>
<dbReference type="EMBL" id="GBRH01278631">
    <property type="protein sequence ID" value="JAD19264.1"/>
    <property type="molecule type" value="Transcribed_RNA"/>
</dbReference>
<reference evidence="1" key="2">
    <citation type="journal article" date="2015" name="Data Brief">
        <title>Shoot transcriptome of the giant reed, Arundo donax.</title>
        <authorList>
            <person name="Barrero R.A."/>
            <person name="Guerrero F.D."/>
            <person name="Moolhuijzen P."/>
            <person name="Goolsby J.A."/>
            <person name="Tidwell J."/>
            <person name="Bellgard S.E."/>
            <person name="Bellgard M.I."/>
        </authorList>
    </citation>
    <scope>NUCLEOTIDE SEQUENCE</scope>
    <source>
        <tissue evidence="1">Shoot tissue taken approximately 20 cm above the soil surface</tissue>
    </source>
</reference>
<organism evidence="1">
    <name type="scientific">Arundo donax</name>
    <name type="common">Giant reed</name>
    <name type="synonym">Donax arundinaceus</name>
    <dbReference type="NCBI Taxonomy" id="35708"/>
    <lineage>
        <taxon>Eukaryota</taxon>
        <taxon>Viridiplantae</taxon>
        <taxon>Streptophyta</taxon>
        <taxon>Embryophyta</taxon>
        <taxon>Tracheophyta</taxon>
        <taxon>Spermatophyta</taxon>
        <taxon>Magnoliopsida</taxon>
        <taxon>Liliopsida</taxon>
        <taxon>Poales</taxon>
        <taxon>Poaceae</taxon>
        <taxon>PACMAD clade</taxon>
        <taxon>Arundinoideae</taxon>
        <taxon>Arundineae</taxon>
        <taxon>Arundo</taxon>
    </lineage>
</organism>
<evidence type="ECO:0000313" key="1">
    <source>
        <dbReference type="EMBL" id="JAD19264.1"/>
    </source>
</evidence>
<proteinExistence type="predicted"/>
<name>A0A0A8XZ42_ARUDO</name>
<dbReference type="AlphaFoldDB" id="A0A0A8XZ42"/>